<organism evidence="2 3">
    <name type="scientific">Pseudopithomyces chartarum</name>
    <dbReference type="NCBI Taxonomy" id="1892770"/>
    <lineage>
        <taxon>Eukaryota</taxon>
        <taxon>Fungi</taxon>
        <taxon>Dikarya</taxon>
        <taxon>Ascomycota</taxon>
        <taxon>Pezizomycotina</taxon>
        <taxon>Dothideomycetes</taxon>
        <taxon>Pleosporomycetidae</taxon>
        <taxon>Pleosporales</taxon>
        <taxon>Massarineae</taxon>
        <taxon>Didymosphaeriaceae</taxon>
        <taxon>Pseudopithomyces</taxon>
    </lineage>
</organism>
<dbReference type="CDD" id="cd22952">
    <property type="entry name" value="ART10-like"/>
    <property type="match status" value="1"/>
</dbReference>
<dbReference type="Proteomes" id="UP001280581">
    <property type="component" value="Unassembled WGS sequence"/>
</dbReference>
<gene>
    <name evidence="2" type="ORF">GRF29_185g1513439</name>
</gene>
<feature type="compositionally biased region" description="Basic and acidic residues" evidence="1">
    <location>
        <begin position="181"/>
        <end position="203"/>
    </location>
</feature>
<sequence length="203" mass="22836">MRLVAERLNYSAHSLYIASFQLLLFGYTDIRAGSAASGQMSSWMIQSLSNLDLELSSGDDATRCDIDPTLWRDKHIPETAVPSFETCNMSRRYEFEILLGLQCKHDGKAGRVSVVQLRVPVKIGSGLSPARTVEAVRMAEIPIRLANEVGEAVERTPSPRGTNEKEEFSAPPTYEEAITSYKDERRNQDPRKDTDYKQPFKFS</sequence>
<evidence type="ECO:0000256" key="1">
    <source>
        <dbReference type="SAM" id="MobiDB-lite"/>
    </source>
</evidence>
<evidence type="ECO:0000313" key="2">
    <source>
        <dbReference type="EMBL" id="KAK3201617.1"/>
    </source>
</evidence>
<name>A0AAN6LP31_9PLEO</name>
<proteinExistence type="predicted"/>
<protein>
    <submittedName>
        <fullName evidence="2">Uncharacterized protein</fullName>
    </submittedName>
</protein>
<keyword evidence="3" id="KW-1185">Reference proteome</keyword>
<evidence type="ECO:0000313" key="3">
    <source>
        <dbReference type="Proteomes" id="UP001280581"/>
    </source>
</evidence>
<feature type="region of interest" description="Disordered" evidence="1">
    <location>
        <begin position="152"/>
        <end position="203"/>
    </location>
</feature>
<accession>A0AAN6LP31</accession>
<reference evidence="2 3" key="1">
    <citation type="submission" date="2021-02" db="EMBL/GenBank/DDBJ databases">
        <title>Genome assembly of Pseudopithomyces chartarum.</title>
        <authorList>
            <person name="Jauregui R."/>
            <person name="Singh J."/>
            <person name="Voisey C."/>
        </authorList>
    </citation>
    <scope>NUCLEOTIDE SEQUENCE [LARGE SCALE GENOMIC DNA]</scope>
    <source>
        <strain evidence="2 3">AGR01</strain>
    </source>
</reference>
<dbReference type="EMBL" id="WVTA01000016">
    <property type="protein sequence ID" value="KAK3201617.1"/>
    <property type="molecule type" value="Genomic_DNA"/>
</dbReference>
<comment type="caution">
    <text evidence="2">The sequence shown here is derived from an EMBL/GenBank/DDBJ whole genome shotgun (WGS) entry which is preliminary data.</text>
</comment>
<dbReference type="AlphaFoldDB" id="A0AAN6LP31"/>